<keyword evidence="9" id="KW-1185">Reference proteome</keyword>
<gene>
    <name evidence="8" type="ORF">SAMN06265222_103240</name>
</gene>
<evidence type="ECO:0000313" key="9">
    <source>
        <dbReference type="Proteomes" id="UP001158067"/>
    </source>
</evidence>
<evidence type="ECO:0000256" key="1">
    <source>
        <dbReference type="ARBA" id="ARBA00022475"/>
    </source>
</evidence>
<feature type="compositionally biased region" description="Basic and acidic residues" evidence="5">
    <location>
        <begin position="713"/>
        <end position="723"/>
    </location>
</feature>
<feature type="region of interest" description="Disordered" evidence="5">
    <location>
        <begin position="702"/>
        <end position="723"/>
    </location>
</feature>
<comment type="caution">
    <text evidence="8">The sequence shown here is derived from an EMBL/GenBank/DDBJ whole genome shotgun (WGS) entry which is preliminary data.</text>
</comment>
<feature type="compositionally biased region" description="Acidic residues" evidence="5">
    <location>
        <begin position="639"/>
        <end position="656"/>
    </location>
</feature>
<dbReference type="SUPFAM" id="SSF53300">
    <property type="entry name" value="vWA-like"/>
    <property type="match status" value="1"/>
</dbReference>
<dbReference type="InterPro" id="IPR036465">
    <property type="entry name" value="vWFA_dom_sf"/>
</dbReference>
<keyword evidence="3 6" id="KW-1133">Transmembrane helix</keyword>
<dbReference type="Gene3D" id="3.40.50.410">
    <property type="entry name" value="von Willebrand factor, type A domain"/>
    <property type="match status" value="1"/>
</dbReference>
<evidence type="ECO:0000256" key="3">
    <source>
        <dbReference type="ARBA" id="ARBA00022989"/>
    </source>
</evidence>
<evidence type="ECO:0000256" key="6">
    <source>
        <dbReference type="SAM" id="Phobius"/>
    </source>
</evidence>
<protein>
    <submittedName>
        <fullName evidence="8">von Willebrand factor type A domain-containing protein</fullName>
    </submittedName>
</protein>
<dbReference type="Pfam" id="PF13519">
    <property type="entry name" value="VWA_2"/>
    <property type="match status" value="1"/>
</dbReference>
<proteinExistence type="predicted"/>
<feature type="compositionally biased region" description="Polar residues" evidence="5">
    <location>
        <begin position="663"/>
        <end position="685"/>
    </location>
</feature>
<feature type="region of interest" description="Disordered" evidence="5">
    <location>
        <begin position="508"/>
        <end position="553"/>
    </location>
</feature>
<name>A0ABY1PYV2_9BACT</name>
<feature type="region of interest" description="Disordered" evidence="5">
    <location>
        <begin position="636"/>
        <end position="685"/>
    </location>
</feature>
<dbReference type="Proteomes" id="UP001158067">
    <property type="component" value="Unassembled WGS sequence"/>
</dbReference>
<organism evidence="8 9">
    <name type="scientific">Neorhodopirellula lusitana</name>
    <dbReference type="NCBI Taxonomy" id="445327"/>
    <lineage>
        <taxon>Bacteria</taxon>
        <taxon>Pseudomonadati</taxon>
        <taxon>Planctomycetota</taxon>
        <taxon>Planctomycetia</taxon>
        <taxon>Pirellulales</taxon>
        <taxon>Pirellulaceae</taxon>
        <taxon>Neorhodopirellula</taxon>
    </lineage>
</organism>
<dbReference type="PROSITE" id="PS50234">
    <property type="entry name" value="VWFA"/>
    <property type="match status" value="1"/>
</dbReference>
<evidence type="ECO:0000313" key="8">
    <source>
        <dbReference type="EMBL" id="SMP51194.1"/>
    </source>
</evidence>
<evidence type="ECO:0000256" key="4">
    <source>
        <dbReference type="ARBA" id="ARBA00023136"/>
    </source>
</evidence>
<feature type="transmembrane region" description="Helical" evidence="6">
    <location>
        <begin position="6"/>
        <end position="25"/>
    </location>
</feature>
<feature type="domain" description="VWFA" evidence="7">
    <location>
        <begin position="81"/>
        <end position="259"/>
    </location>
</feature>
<evidence type="ECO:0000256" key="2">
    <source>
        <dbReference type="ARBA" id="ARBA00022692"/>
    </source>
</evidence>
<dbReference type="PANTHER" id="PTHR22550:SF5">
    <property type="entry name" value="LEUCINE ZIPPER PROTEIN 4"/>
    <property type="match status" value="1"/>
</dbReference>
<reference evidence="8 9" key="1">
    <citation type="submission" date="2017-05" db="EMBL/GenBank/DDBJ databases">
        <authorList>
            <person name="Varghese N."/>
            <person name="Submissions S."/>
        </authorList>
    </citation>
    <scope>NUCLEOTIDE SEQUENCE [LARGE SCALE GENOMIC DNA]</scope>
    <source>
        <strain evidence="8 9">DSM 25457</strain>
    </source>
</reference>
<evidence type="ECO:0000256" key="5">
    <source>
        <dbReference type="SAM" id="MobiDB-lite"/>
    </source>
</evidence>
<accession>A0ABY1PYV2</accession>
<keyword evidence="2 6" id="KW-0812">Transmembrane</keyword>
<keyword evidence="1" id="KW-1003">Cell membrane</keyword>
<evidence type="ECO:0000259" key="7">
    <source>
        <dbReference type="PROSITE" id="PS50234"/>
    </source>
</evidence>
<dbReference type="RefSeq" id="WP_283432034.1">
    <property type="nucleotide sequence ID" value="NZ_FXUG01000003.1"/>
</dbReference>
<dbReference type="EMBL" id="FXUG01000003">
    <property type="protein sequence ID" value="SMP51194.1"/>
    <property type="molecule type" value="Genomic_DNA"/>
</dbReference>
<dbReference type="InterPro" id="IPR002035">
    <property type="entry name" value="VWF_A"/>
</dbReference>
<keyword evidence="4 6" id="KW-0472">Membrane</keyword>
<dbReference type="SMART" id="SM00327">
    <property type="entry name" value="VWA"/>
    <property type="match status" value="1"/>
</dbReference>
<dbReference type="PANTHER" id="PTHR22550">
    <property type="entry name" value="SPORE GERMINATION PROTEIN"/>
    <property type="match status" value="1"/>
</dbReference>
<feature type="transmembrane region" description="Helical" evidence="6">
    <location>
        <begin position="50"/>
        <end position="68"/>
    </location>
</feature>
<dbReference type="InterPro" id="IPR050768">
    <property type="entry name" value="UPF0353/GerABKA_families"/>
</dbReference>
<sequence>MTPFIFQSPWILCLLLLLFPMAWLLHRARKRRNIVHAQMGGTARSSTHDWLRLAAFVLLIIALARPGIQPHRESISKTGRDVIFVLDVSQSMLAEDAYPSRLEAAKNGIRDALDRFRTERVALVIYAGSANILCPLTHDYDFAHYMLDQANPRAVDFGGTTLLSAMEKCVDNLLIESRTGMQDVVVLTDGEEHGEHNQKIAEQLLEHQVGLLLVGLGDPVSGSRIPIIDEEGATSYLKHEDQFVTTRLNDQGLLELSRLTARSEAGSKYIPAATSAFNLPDLYYQVASDKPVASTEAADSYVVYREIAFGFIAIALALLLIAERTPRSEQTNHPTAASVATNAATTAAILLGFLVSSTSLQHRVSAAEPSPTIHFADALLLQNNGQPGEAIDAYNMFETEQGRVSLSPPQLATLRYNQGLCYLAMADAQAEAEPRSAMSLAMTAQRHFLEACQSSPGFQQAAQNLDPTAQLIMEYSARIEQEEEEDKKRQQQMQDLVERLQELEQAQTELRDQVPSPPRLTAAQRRLGKTNSATEAPDNADTESKRFSQEQGQLQLEGQAILIEMQTIDQAITPPMNDDSTKPVSLLQEPLRLMNEVVAAQTIAATRLKQWNTWHDGREQQQVAIVKIQEILELLASDSDQDGDEGDWDEEDDYESMMEASDSEQAMMSSMQGQGDFASGSSMQSLPVPNYSVEDILMEEEGSLQFRQQQRAKSNEGKVEKNW</sequence>